<keyword evidence="1" id="KW-0472">Membrane</keyword>
<evidence type="ECO:0000313" key="2">
    <source>
        <dbReference type="EMBL" id="WCT77912.1"/>
    </source>
</evidence>
<protein>
    <recommendedName>
        <fullName evidence="4">SPW repeat-containing protein</fullName>
    </recommendedName>
</protein>
<name>A0ABY7TXB8_9SPHN</name>
<feature type="transmembrane region" description="Helical" evidence="1">
    <location>
        <begin position="94"/>
        <end position="115"/>
    </location>
</feature>
<feature type="transmembrane region" description="Helical" evidence="1">
    <location>
        <begin position="15"/>
        <end position="35"/>
    </location>
</feature>
<gene>
    <name evidence="2" type="ORF">PQ457_02760</name>
</gene>
<accession>A0ABY7TXB8</accession>
<keyword evidence="3" id="KW-1185">Reference proteome</keyword>
<reference evidence="2 3" key="1">
    <citation type="submission" date="2023-02" db="EMBL/GenBank/DDBJ databases">
        <title>Genome sequence of Novosphingobium humi KACC 19094.</title>
        <authorList>
            <person name="Kim S."/>
            <person name="Heo J."/>
            <person name="Kwon S.-W."/>
        </authorList>
    </citation>
    <scope>NUCLEOTIDE SEQUENCE [LARGE SCALE GENOMIC DNA]</scope>
    <source>
        <strain evidence="2 3">KACC 19094</strain>
    </source>
</reference>
<keyword evidence="1" id="KW-1133">Transmembrane helix</keyword>
<dbReference type="Proteomes" id="UP001218231">
    <property type="component" value="Chromosome"/>
</dbReference>
<feature type="transmembrane region" description="Helical" evidence="1">
    <location>
        <begin position="56"/>
        <end position="74"/>
    </location>
</feature>
<dbReference type="RefSeq" id="WP_273618262.1">
    <property type="nucleotide sequence ID" value="NZ_CP117417.1"/>
</dbReference>
<evidence type="ECO:0000256" key="1">
    <source>
        <dbReference type="SAM" id="Phobius"/>
    </source>
</evidence>
<evidence type="ECO:0000313" key="3">
    <source>
        <dbReference type="Proteomes" id="UP001218231"/>
    </source>
</evidence>
<proteinExistence type="predicted"/>
<evidence type="ECO:0008006" key="4">
    <source>
        <dbReference type="Google" id="ProtNLM"/>
    </source>
</evidence>
<sequence>MQAICTGYNCSGWPAYSLLLFGWMAPFAASANMGWWANPTLMVSWVMGWNGRNSSAVALAVIALGFCLLPWLFPVVMVNEGGITGDIDGYRSGYFLWLVSAIVNLCTQFALLHLARTE</sequence>
<dbReference type="EMBL" id="CP117417">
    <property type="protein sequence ID" value="WCT77912.1"/>
    <property type="molecule type" value="Genomic_DNA"/>
</dbReference>
<organism evidence="2 3">
    <name type="scientific">Novosphingobium humi</name>
    <dbReference type="NCBI Taxonomy" id="2282397"/>
    <lineage>
        <taxon>Bacteria</taxon>
        <taxon>Pseudomonadati</taxon>
        <taxon>Pseudomonadota</taxon>
        <taxon>Alphaproteobacteria</taxon>
        <taxon>Sphingomonadales</taxon>
        <taxon>Sphingomonadaceae</taxon>
        <taxon>Novosphingobium</taxon>
    </lineage>
</organism>
<keyword evidence="1" id="KW-0812">Transmembrane</keyword>